<protein>
    <recommendedName>
        <fullName evidence="3">DUF4340 domain-containing protein</fullName>
    </recommendedName>
</protein>
<keyword evidence="2" id="KW-1185">Reference proteome</keyword>
<name>A0ABM8DRV2_9BACT</name>
<evidence type="ECO:0000313" key="2">
    <source>
        <dbReference type="Proteomes" id="UP001242010"/>
    </source>
</evidence>
<evidence type="ECO:0008006" key="3">
    <source>
        <dbReference type="Google" id="ProtNLM"/>
    </source>
</evidence>
<reference evidence="2" key="1">
    <citation type="journal article" date="2023" name="Int. J. Syst. Evol. Microbiol.">
        <title>Mesoterricola silvestris gen. nov., sp. nov., Mesoterricola sediminis sp. nov., Geothrix oryzae sp. nov., Geothrix edaphica sp. nov., Geothrix rubra sp. nov., and Geothrix limicola sp. nov., six novel members of Acidobacteriota isolated from soils.</title>
        <authorList>
            <person name="Itoh H."/>
            <person name="Sugisawa Y."/>
            <person name="Mise K."/>
            <person name="Xu Z."/>
            <person name="Kuniyasu M."/>
            <person name="Ushijima N."/>
            <person name="Kawano K."/>
            <person name="Kobayashi E."/>
            <person name="Shiratori Y."/>
            <person name="Masuda Y."/>
            <person name="Senoo K."/>
        </authorList>
    </citation>
    <scope>NUCLEOTIDE SEQUENCE [LARGE SCALE GENOMIC DNA]</scope>
    <source>
        <strain evidence="2">Red222</strain>
    </source>
</reference>
<dbReference type="RefSeq" id="WP_286353472.1">
    <property type="nucleotide sequence ID" value="NZ_AP027079.1"/>
</dbReference>
<proteinExistence type="predicted"/>
<dbReference type="EMBL" id="AP027079">
    <property type="protein sequence ID" value="BDU69748.1"/>
    <property type="molecule type" value="Genomic_DNA"/>
</dbReference>
<accession>A0ABM8DRV2</accession>
<dbReference type="Proteomes" id="UP001242010">
    <property type="component" value="Chromosome"/>
</dbReference>
<gene>
    <name evidence="1" type="ORF">GETHOR_18490</name>
</gene>
<organism evidence="1 2">
    <name type="scientific">Geothrix oryzae</name>
    <dbReference type="NCBI Taxonomy" id="2927975"/>
    <lineage>
        <taxon>Bacteria</taxon>
        <taxon>Pseudomonadati</taxon>
        <taxon>Acidobacteriota</taxon>
        <taxon>Holophagae</taxon>
        <taxon>Holophagales</taxon>
        <taxon>Holophagaceae</taxon>
        <taxon>Geothrix</taxon>
    </lineage>
</organism>
<evidence type="ECO:0000313" key="1">
    <source>
        <dbReference type="EMBL" id="BDU69748.1"/>
    </source>
</evidence>
<sequence length="285" mass="31350">MKGRLLFAALALIAAGIAGYLWYQDTLVPVPLTPGQALFVPARPEYGEDEVVLEALLPAGEKLEAFLATQSDLTLLERGPEGGWAGQLLSGLQGSRHGRRWRLSVIPGWRMQDGKLLDAGRLAAALAANLTRLEGHSRVIDPDTLELRFKARQADLPAQLSRWRVPGSGPFLRRGTTLARSAGFIHGPAGIAGLRVATDPGLMESRAWAEGLAAARWAWAAFPGKIDPEDMAKVRLAPYDEVRLKDGSVWFLSRRLRRLRPNAEDWTRTRLFGVWKGAMDLSYEP</sequence>